<gene>
    <name evidence="3" type="ORF">B1H58_04070</name>
</gene>
<evidence type="ECO:0008006" key="5">
    <source>
        <dbReference type="Google" id="ProtNLM"/>
    </source>
</evidence>
<dbReference type="EMBL" id="CP019706">
    <property type="protein sequence ID" value="ARJ41267.1"/>
    <property type="molecule type" value="Genomic_DNA"/>
</dbReference>
<feature type="region of interest" description="Disordered" evidence="1">
    <location>
        <begin position="121"/>
        <end position="142"/>
    </location>
</feature>
<feature type="compositionally biased region" description="Low complexity" evidence="1">
    <location>
        <begin position="121"/>
        <end position="134"/>
    </location>
</feature>
<accession>A0A1W6B2G1</accession>
<dbReference type="RefSeq" id="WP_085068105.1">
    <property type="nucleotide sequence ID" value="NZ_CP019706.1"/>
</dbReference>
<dbReference type="AlphaFoldDB" id="A0A1W6B2G1"/>
<name>A0A1W6B2G1_9GAMM</name>
<feature type="chain" id="PRO_5013343359" description="Type VI secretion system-associated protein" evidence="2">
    <location>
        <begin position="20"/>
        <end position="326"/>
    </location>
</feature>
<sequence length="326" mass="35854">MKYWLTGALTLLMASSAWADNYNIVSSPSKKLDVWIDNVKSQKPEDWCARELPLRIVAKGNKTPTVLEEFLPQVGALIQTKQCTKLTTLNWQMEDANGALLAKGSAAKANNWQVNVTLPEPTAATPTATPAETAVNPEDLSPPADTTPWLQFSLLDGCHFRTWWSDDDRSSALFVPTKEGVKCADDGWLSGQAQMTRVGHGAAKNITVTFLQGFPVIGLAAKSDKRGLQMTTVNNERMVLTDERSPQSWLILPWSNDFNGWQATGTVAVQMNQAEASDEGALKARLNEVRKVWAPYLSDAPLTIQLVQELHPQLKDPAAGAWRTIK</sequence>
<dbReference type="Proteomes" id="UP000192900">
    <property type="component" value="Chromosome"/>
</dbReference>
<dbReference type="STRING" id="1891675.B1H58_04070"/>
<dbReference type="KEGG" id="palh:B1H58_04070"/>
<organism evidence="3 4">
    <name type="scientific">Pantoea alhagi</name>
    <dbReference type="NCBI Taxonomy" id="1891675"/>
    <lineage>
        <taxon>Bacteria</taxon>
        <taxon>Pseudomonadati</taxon>
        <taxon>Pseudomonadota</taxon>
        <taxon>Gammaproteobacteria</taxon>
        <taxon>Enterobacterales</taxon>
        <taxon>Erwiniaceae</taxon>
        <taxon>Pantoea</taxon>
    </lineage>
</organism>
<evidence type="ECO:0000313" key="4">
    <source>
        <dbReference type="Proteomes" id="UP000192900"/>
    </source>
</evidence>
<keyword evidence="2" id="KW-0732">Signal</keyword>
<evidence type="ECO:0000256" key="2">
    <source>
        <dbReference type="SAM" id="SignalP"/>
    </source>
</evidence>
<dbReference type="OrthoDB" id="6515265at2"/>
<evidence type="ECO:0000256" key="1">
    <source>
        <dbReference type="SAM" id="MobiDB-lite"/>
    </source>
</evidence>
<evidence type="ECO:0000313" key="3">
    <source>
        <dbReference type="EMBL" id="ARJ41267.1"/>
    </source>
</evidence>
<reference evidence="3 4" key="1">
    <citation type="submission" date="2017-02" db="EMBL/GenBank/DDBJ databases">
        <title>Complete genome sequence of the drought resistance-promoting endophyte Pantoea alhagi LTYR-11Z.</title>
        <authorList>
            <person name="Zhang L."/>
        </authorList>
    </citation>
    <scope>NUCLEOTIDE SEQUENCE [LARGE SCALE GENOMIC DNA]</scope>
    <source>
        <strain evidence="3 4">LTYR-11Z</strain>
    </source>
</reference>
<protein>
    <recommendedName>
        <fullName evidence="5">Type VI secretion system-associated protein</fullName>
    </recommendedName>
</protein>
<keyword evidence="4" id="KW-1185">Reference proteome</keyword>
<proteinExistence type="predicted"/>
<feature type="signal peptide" evidence="2">
    <location>
        <begin position="1"/>
        <end position="19"/>
    </location>
</feature>